<keyword evidence="5" id="KW-0732">Signal</keyword>
<organism evidence="7 8">
    <name type="scientific">Albidovulum sediminis</name>
    <dbReference type="NCBI Taxonomy" id="3066345"/>
    <lineage>
        <taxon>Bacteria</taxon>
        <taxon>Pseudomonadati</taxon>
        <taxon>Pseudomonadota</taxon>
        <taxon>Alphaproteobacteria</taxon>
        <taxon>Rhodobacterales</taxon>
        <taxon>Paracoccaceae</taxon>
        <taxon>Albidovulum</taxon>
    </lineage>
</organism>
<dbReference type="Proteomes" id="UP001205601">
    <property type="component" value="Unassembled WGS sequence"/>
</dbReference>
<evidence type="ECO:0000256" key="2">
    <source>
        <dbReference type="ARBA" id="ARBA00023136"/>
    </source>
</evidence>
<dbReference type="PANTHER" id="PTHR30329:SF21">
    <property type="entry name" value="LIPOPROTEIN YIAD-RELATED"/>
    <property type="match status" value="1"/>
</dbReference>
<dbReference type="PROSITE" id="PS51123">
    <property type="entry name" value="OMPA_2"/>
    <property type="match status" value="1"/>
</dbReference>
<feature type="signal peptide" evidence="5">
    <location>
        <begin position="1"/>
        <end position="24"/>
    </location>
</feature>
<name>A0ABT2NKI9_9RHOB</name>
<dbReference type="InterPro" id="IPR006665">
    <property type="entry name" value="OmpA-like"/>
</dbReference>
<reference evidence="8" key="1">
    <citation type="submission" date="2023-07" db="EMBL/GenBank/DDBJ databases">
        <title>Defluviimonas sediminis sp. nov., isolated from mangrove sediment.</title>
        <authorList>
            <person name="Liu L."/>
            <person name="Li J."/>
            <person name="Huang Y."/>
            <person name="Pan J."/>
            <person name="Li M."/>
        </authorList>
    </citation>
    <scope>NUCLEOTIDE SEQUENCE [LARGE SCALE GENOMIC DNA]</scope>
    <source>
        <strain evidence="8">FT324</strain>
    </source>
</reference>
<dbReference type="Pfam" id="PF00691">
    <property type="entry name" value="OmpA"/>
    <property type="match status" value="1"/>
</dbReference>
<dbReference type="EMBL" id="JAOCQF010000001">
    <property type="protein sequence ID" value="MCT8329438.1"/>
    <property type="molecule type" value="Genomic_DNA"/>
</dbReference>
<sequence>MFRNALLASGLTLALSGTCLPAFAQSTDGELTAEQISDLFAKQQKTRGLVLAPSTAATTVTDTAVAATATEPAYQPVAADAQVNLSISFDYNSSALRDDQKPRLATMCEAMKSIDVSRFQVIGHTDSSGSADYNQSLSEARAEAVMQYLVSDCGISSDRLMAIGAGETAPLDTANPAADVNRRVEFQALG</sequence>
<comment type="caution">
    <text evidence="7">The sequence shown here is derived from an EMBL/GenBank/DDBJ whole genome shotgun (WGS) entry which is preliminary data.</text>
</comment>
<proteinExistence type="predicted"/>
<accession>A0ABT2NKI9</accession>
<comment type="subcellular location">
    <subcellularLocation>
        <location evidence="1">Cell outer membrane</location>
    </subcellularLocation>
</comment>
<keyword evidence="8" id="KW-1185">Reference proteome</keyword>
<dbReference type="Gene3D" id="3.30.1330.60">
    <property type="entry name" value="OmpA-like domain"/>
    <property type="match status" value="1"/>
</dbReference>
<dbReference type="PRINTS" id="PR01021">
    <property type="entry name" value="OMPADOMAIN"/>
</dbReference>
<dbReference type="PROSITE" id="PS01068">
    <property type="entry name" value="OMPA_1"/>
    <property type="match status" value="1"/>
</dbReference>
<dbReference type="InterPro" id="IPR036737">
    <property type="entry name" value="OmpA-like_sf"/>
</dbReference>
<keyword evidence="3" id="KW-0998">Cell outer membrane</keyword>
<evidence type="ECO:0000256" key="5">
    <source>
        <dbReference type="SAM" id="SignalP"/>
    </source>
</evidence>
<evidence type="ECO:0000313" key="8">
    <source>
        <dbReference type="Proteomes" id="UP001205601"/>
    </source>
</evidence>
<keyword evidence="2 4" id="KW-0472">Membrane</keyword>
<dbReference type="SUPFAM" id="SSF103088">
    <property type="entry name" value="OmpA-like"/>
    <property type="match status" value="1"/>
</dbReference>
<dbReference type="InterPro" id="IPR006664">
    <property type="entry name" value="OMP_bac"/>
</dbReference>
<dbReference type="CDD" id="cd07185">
    <property type="entry name" value="OmpA_C-like"/>
    <property type="match status" value="1"/>
</dbReference>
<evidence type="ECO:0000256" key="1">
    <source>
        <dbReference type="ARBA" id="ARBA00004442"/>
    </source>
</evidence>
<feature type="chain" id="PRO_5047097279" evidence="5">
    <location>
        <begin position="25"/>
        <end position="190"/>
    </location>
</feature>
<dbReference type="InterPro" id="IPR050330">
    <property type="entry name" value="Bact_OuterMem_StrucFunc"/>
</dbReference>
<evidence type="ECO:0000256" key="3">
    <source>
        <dbReference type="ARBA" id="ARBA00023237"/>
    </source>
</evidence>
<evidence type="ECO:0000313" key="7">
    <source>
        <dbReference type="EMBL" id="MCT8329438.1"/>
    </source>
</evidence>
<protein>
    <submittedName>
        <fullName evidence="7">OmpA family protein</fullName>
    </submittedName>
</protein>
<evidence type="ECO:0000256" key="4">
    <source>
        <dbReference type="PROSITE-ProRule" id="PRU00473"/>
    </source>
</evidence>
<evidence type="ECO:0000259" key="6">
    <source>
        <dbReference type="PROSITE" id="PS51123"/>
    </source>
</evidence>
<dbReference type="PANTHER" id="PTHR30329">
    <property type="entry name" value="STATOR ELEMENT OF FLAGELLAR MOTOR COMPLEX"/>
    <property type="match status" value="1"/>
</dbReference>
<dbReference type="RefSeq" id="WP_261494861.1">
    <property type="nucleotide sequence ID" value="NZ_JAOCQF010000001.1"/>
</dbReference>
<dbReference type="InterPro" id="IPR006690">
    <property type="entry name" value="OMPA-like_CS"/>
</dbReference>
<gene>
    <name evidence="7" type="ORF">N5I32_07940</name>
</gene>
<feature type="domain" description="OmpA-like" evidence="6">
    <location>
        <begin position="76"/>
        <end position="190"/>
    </location>
</feature>